<name>A0A7C4LK87_9PLAN</name>
<proteinExistence type="predicted"/>
<protein>
    <recommendedName>
        <fullName evidence="3">Flagellar FliJ protein</fullName>
    </recommendedName>
</protein>
<dbReference type="EMBL" id="DSVQ01000012">
    <property type="protein sequence ID" value="HGT39182.1"/>
    <property type="molecule type" value="Genomic_DNA"/>
</dbReference>
<evidence type="ECO:0008006" key="3">
    <source>
        <dbReference type="Google" id="ProtNLM"/>
    </source>
</evidence>
<reference evidence="2" key="1">
    <citation type="journal article" date="2020" name="mSystems">
        <title>Genome- and Community-Level Interaction Insights into Carbon Utilization and Element Cycling Functions of Hydrothermarchaeota in Hydrothermal Sediment.</title>
        <authorList>
            <person name="Zhou Z."/>
            <person name="Liu Y."/>
            <person name="Xu W."/>
            <person name="Pan J."/>
            <person name="Luo Z.H."/>
            <person name="Li M."/>
        </authorList>
    </citation>
    <scope>NUCLEOTIDE SEQUENCE [LARGE SCALE GENOMIC DNA]</scope>
    <source>
        <strain evidence="2">SpSt-508</strain>
    </source>
</reference>
<evidence type="ECO:0000313" key="2">
    <source>
        <dbReference type="EMBL" id="HGT39182.1"/>
    </source>
</evidence>
<feature type="region of interest" description="Disordered" evidence="1">
    <location>
        <begin position="117"/>
        <end position="151"/>
    </location>
</feature>
<dbReference type="AlphaFoldDB" id="A0A7C4LK87"/>
<dbReference type="Gene3D" id="1.10.287.1700">
    <property type="match status" value="1"/>
</dbReference>
<sequence length="151" mass="17934">MTFRLAALQRYREHLRDVLRQQLADLLSRDAALTRQRDDCLERRAEMLRQMRDLQQRPTLEIDAAALRRYHASQLTAEARRLEVERQQLAGLIAACRQRLILADQGVKVLEKLADRQREEIERSREHKEAREREEAWQAGQFASLPRRETH</sequence>
<evidence type="ECO:0000256" key="1">
    <source>
        <dbReference type="SAM" id="MobiDB-lite"/>
    </source>
</evidence>
<accession>A0A7C4LK87</accession>
<organism evidence="2">
    <name type="scientific">Schlesneria paludicola</name>
    <dbReference type="NCBI Taxonomy" id="360056"/>
    <lineage>
        <taxon>Bacteria</taxon>
        <taxon>Pseudomonadati</taxon>
        <taxon>Planctomycetota</taxon>
        <taxon>Planctomycetia</taxon>
        <taxon>Planctomycetales</taxon>
        <taxon>Planctomycetaceae</taxon>
        <taxon>Schlesneria</taxon>
    </lineage>
</organism>
<gene>
    <name evidence="2" type="ORF">ENS64_07965</name>
</gene>
<comment type="caution">
    <text evidence="2">The sequence shown here is derived from an EMBL/GenBank/DDBJ whole genome shotgun (WGS) entry which is preliminary data.</text>
</comment>
<feature type="compositionally biased region" description="Basic and acidic residues" evidence="1">
    <location>
        <begin position="117"/>
        <end position="136"/>
    </location>
</feature>
<dbReference type="InterPro" id="IPR053716">
    <property type="entry name" value="Flag_assembly_chemotaxis_eff"/>
</dbReference>